<evidence type="ECO:0000313" key="2">
    <source>
        <dbReference type="EMBL" id="EFQ83444.1"/>
    </source>
</evidence>
<dbReference type="InterPro" id="IPR007374">
    <property type="entry name" value="ASCH_domain"/>
</dbReference>
<comment type="caution">
    <text evidence="2">The sequence shown here is derived from an EMBL/GenBank/DDBJ whole genome shotgun (WGS) entry which is preliminary data.</text>
</comment>
<evidence type="ECO:0000313" key="3">
    <source>
        <dbReference type="Proteomes" id="UP000003111"/>
    </source>
</evidence>
<sequence length="152" mass="16464">MTPDSDSAAVLWSAYTAAHPEHAGDLPVVECFGDSPALADELLALVVEGRKRATAGTVEHDGDAVVQGGHWIVTDGAGTAQAVLRTTEVRHGPLVSVDEAFAWDEGEGDRSRDDWLRGHRAYFRRTLGRDDVDDLPTVFERFTVVWPPGIAD</sequence>
<dbReference type="RefSeq" id="WP_007078128.1">
    <property type="nucleotide sequence ID" value="NZ_CM001024.1"/>
</dbReference>
<protein>
    <submittedName>
        <fullName evidence="2">ASCH domain protein</fullName>
    </submittedName>
</protein>
<dbReference type="EMBL" id="ACLF03000004">
    <property type="protein sequence ID" value="EFQ83444.1"/>
    <property type="molecule type" value="Genomic_DNA"/>
</dbReference>
<organism evidence="2 3">
    <name type="scientific">Aeromicrobium marinum DSM 15272</name>
    <dbReference type="NCBI Taxonomy" id="585531"/>
    <lineage>
        <taxon>Bacteria</taxon>
        <taxon>Bacillati</taxon>
        <taxon>Actinomycetota</taxon>
        <taxon>Actinomycetes</taxon>
        <taxon>Propionibacteriales</taxon>
        <taxon>Nocardioidaceae</taxon>
        <taxon>Aeromicrobium</taxon>
    </lineage>
</organism>
<dbReference type="SMART" id="SM01022">
    <property type="entry name" value="ASCH"/>
    <property type="match status" value="1"/>
</dbReference>
<dbReference type="PANTHER" id="PTHR39203">
    <property type="entry name" value="CYTOPLASMIC PROTEIN-RELATED"/>
    <property type="match status" value="1"/>
</dbReference>
<dbReference type="InterPro" id="IPR015947">
    <property type="entry name" value="PUA-like_sf"/>
</dbReference>
<name>E2SAP8_9ACTN</name>
<evidence type="ECO:0000259" key="1">
    <source>
        <dbReference type="SMART" id="SM01022"/>
    </source>
</evidence>
<feature type="domain" description="ASCH" evidence="1">
    <location>
        <begin position="31"/>
        <end position="146"/>
    </location>
</feature>
<dbReference type="STRING" id="585531.HMPREF0063_11106"/>
<dbReference type="eggNOG" id="COG4405">
    <property type="taxonomic scope" value="Bacteria"/>
</dbReference>
<dbReference type="AlphaFoldDB" id="E2SAP8"/>
<dbReference type="HOGENOM" id="CLU_102450_1_0_11"/>
<dbReference type="Gene3D" id="3.10.400.10">
    <property type="entry name" value="Sulfate adenylyltransferase"/>
    <property type="match status" value="1"/>
</dbReference>
<dbReference type="InterPro" id="IPR009326">
    <property type="entry name" value="DUF984"/>
</dbReference>
<gene>
    <name evidence="2" type="ORF">HMPREF0063_11106</name>
</gene>
<dbReference type="SUPFAM" id="SSF88697">
    <property type="entry name" value="PUA domain-like"/>
    <property type="match status" value="1"/>
</dbReference>
<reference evidence="2" key="1">
    <citation type="submission" date="2010-08" db="EMBL/GenBank/DDBJ databases">
        <authorList>
            <person name="Muzny D."/>
            <person name="Qin X."/>
            <person name="Buhay C."/>
            <person name="Dugan-Rocha S."/>
            <person name="Ding Y."/>
            <person name="Chen G."/>
            <person name="Hawes A."/>
            <person name="Holder M."/>
            <person name="Jhangiani S."/>
            <person name="Johnson A."/>
            <person name="Khan Z."/>
            <person name="Li Z."/>
            <person name="Liu W."/>
            <person name="Liu X."/>
            <person name="Perez L."/>
            <person name="Shen H."/>
            <person name="Wang Q."/>
            <person name="Watt J."/>
            <person name="Xi L."/>
            <person name="Xin Y."/>
            <person name="Zhou J."/>
            <person name="Deng J."/>
            <person name="Jiang H."/>
            <person name="Liu Y."/>
            <person name="Qu J."/>
            <person name="Song X.-Z."/>
            <person name="Zhang L."/>
            <person name="Villasana D."/>
            <person name="Johnson A."/>
            <person name="Liu J."/>
            <person name="Liyanage D."/>
            <person name="Lorensuhewa L."/>
            <person name="Robinson T."/>
            <person name="Song A."/>
            <person name="Song B.-B."/>
            <person name="Dinh H."/>
            <person name="Thornton R."/>
            <person name="Coyle M."/>
            <person name="Francisco L."/>
            <person name="Jackson L."/>
            <person name="Javaid M."/>
            <person name="Korchina V."/>
            <person name="Kovar C."/>
            <person name="Mata R."/>
            <person name="Mathew T."/>
            <person name="Ngo R."/>
            <person name="Nguyen L."/>
            <person name="Nguyen N."/>
            <person name="Okwuonu G."/>
            <person name="Ongeri F."/>
            <person name="Pham C."/>
            <person name="Simmons D."/>
            <person name="Wilczek-Boney K."/>
            <person name="Hale W."/>
            <person name="Jakkamsetti A."/>
            <person name="Pham P."/>
            <person name="Ruth R."/>
            <person name="San Lucas F."/>
            <person name="Warren J."/>
            <person name="Zhang J."/>
            <person name="Zhao Z."/>
            <person name="Zhou C."/>
            <person name="Zhu D."/>
            <person name="Lee S."/>
            <person name="Bess C."/>
            <person name="Blankenburg K."/>
            <person name="Forbes L."/>
            <person name="Fu Q."/>
            <person name="Gubbala S."/>
            <person name="Hirani K."/>
            <person name="Jayaseelan J.C."/>
            <person name="Lara F."/>
            <person name="Munidasa M."/>
            <person name="Palculict T."/>
            <person name="Patil S."/>
            <person name="Pu L.-L."/>
            <person name="Saada N."/>
            <person name="Tang L."/>
            <person name="Weissenberger G."/>
            <person name="Zhu Y."/>
            <person name="Hemphill L."/>
            <person name="Shang Y."/>
            <person name="Youmans B."/>
            <person name="Ayvaz T."/>
            <person name="Ross M."/>
            <person name="Santibanez J."/>
            <person name="Aqrawi P."/>
            <person name="Gross S."/>
            <person name="Joshi V."/>
            <person name="Fowler G."/>
            <person name="Nazareth L."/>
            <person name="Reid J."/>
            <person name="Worley K."/>
            <person name="Petrosino J."/>
            <person name="Highlander S."/>
            <person name="Gibbs R."/>
        </authorList>
    </citation>
    <scope>NUCLEOTIDE SEQUENCE [LARGE SCALE GENOMIC DNA]</scope>
    <source>
        <strain evidence="2">DSM 15272</strain>
    </source>
</reference>
<proteinExistence type="predicted"/>
<dbReference type="CDD" id="cd06553">
    <property type="entry name" value="ASCH_Ef3133_like"/>
    <property type="match status" value="1"/>
</dbReference>
<keyword evidence="3" id="KW-1185">Reference proteome</keyword>
<dbReference type="Pfam" id="PF04266">
    <property type="entry name" value="ASCH"/>
    <property type="match status" value="1"/>
</dbReference>
<dbReference type="Proteomes" id="UP000003111">
    <property type="component" value="Unassembled WGS sequence"/>
</dbReference>
<accession>E2SAP8</accession>
<dbReference type="PANTHER" id="PTHR39203:SF1">
    <property type="entry name" value="CYTOPLASMIC PROTEIN"/>
    <property type="match status" value="1"/>
</dbReference>